<dbReference type="InterPro" id="IPR012337">
    <property type="entry name" value="RNaseH-like_sf"/>
</dbReference>
<feature type="compositionally biased region" description="Basic residues" evidence="1">
    <location>
        <begin position="1111"/>
        <end position="1123"/>
    </location>
</feature>
<feature type="compositionally biased region" description="Basic and acidic residues" evidence="1">
    <location>
        <begin position="1471"/>
        <end position="1488"/>
    </location>
</feature>
<gene>
    <name evidence="3" type="ORF">AK812_SmicGene40143</name>
</gene>
<keyword evidence="4" id="KW-1185">Reference proteome</keyword>
<feature type="compositionally biased region" description="Basic and acidic residues" evidence="1">
    <location>
        <begin position="1194"/>
        <end position="1205"/>
    </location>
</feature>
<name>A0A1Q9C9F0_SYMMI</name>
<dbReference type="EMBL" id="LSRX01001470">
    <property type="protein sequence ID" value="OLP79554.1"/>
    <property type="molecule type" value="Genomic_DNA"/>
</dbReference>
<keyword evidence="2" id="KW-0472">Membrane</keyword>
<comment type="caution">
    <text evidence="3">The sequence shown here is derived from an EMBL/GenBank/DDBJ whole genome shotgun (WGS) entry which is preliminary data.</text>
</comment>
<feature type="region of interest" description="Disordered" evidence="1">
    <location>
        <begin position="1178"/>
        <end position="1214"/>
    </location>
</feature>
<keyword evidence="2" id="KW-1133">Transmembrane helix</keyword>
<dbReference type="SUPFAM" id="SSF53098">
    <property type="entry name" value="Ribonuclease H-like"/>
    <property type="match status" value="1"/>
</dbReference>
<proteinExistence type="predicted"/>
<evidence type="ECO:0000313" key="4">
    <source>
        <dbReference type="Proteomes" id="UP000186817"/>
    </source>
</evidence>
<dbReference type="InterPro" id="IPR036397">
    <property type="entry name" value="RNaseH_sf"/>
</dbReference>
<feature type="region of interest" description="Disordered" evidence="1">
    <location>
        <begin position="680"/>
        <end position="699"/>
    </location>
</feature>
<sequence length="1938" mass="219660">MVFSTPEHQGSLGTDGGWALYFLDKVGVISFGRYWPVAGWTALVTLVIGLLTALVWSLKACEKWICCGCGCGRRAFRGEAQVVDPALRHLPVTPAPAVYSAVNLVGPGSSTPVDTEYYQRQVRGRGTGRRPHDLVLRFPQGAVRLQPDWTHRTRIDRHGLWIKPGRILGVTARTLRESLERAEQVHLCRAEDCTQPGEFHCKEFAVLDADSVIDLGAYGRLDSWRVLVLVWRALRSLRQFFQVAYAAAHAEDLLRPSKFQIPAKQLCRKCSVFSYFNKEMTAVWCEEIRESRRRLCAKLGTENPRLEDRSQLSSKNLAILLRGPTLIGITGVPPLAIIDAQDKLSLPDDMRAVLQGADATTTWEKAKGLPSAFVRHNAHDCIYSDHEKDFRMLQLFARRFMQGRVLVVLRLSHHGVVEIDTVKGSGAIECHGLVVIHRGHMRAARCTSSGCSLKLLCNAALLLSLKSFCLSANDSLFQASPPVLGLQVEMQRLIESAQSTGRLRSFTRSWNCPRAAGGRRVGRGWVRTRRRWRWERFPGPKNTFEVVVVTEDEEMEMAGCSNLLWSTLHGGLSWDNCLETNQSWSIRHEDPVPGDFQLNQPPSLRMTVPLVQMPPPVAVPARTQHQRRPEAQWGKPGHWRLFFRTLWFTTRDIDVDTPRLVIPWSLFQYLAMSLRRTAQMRGKGSKGGGGRKVKANQASANKDPKYIEDLSRGLSHAAAFTRHRSRLRTVQHQVEHGNVTLQPRATPLQTVRLLPPMLSLGKSHRLYLLNRLDQLETEGTRSTSTMRAAPDSSEATTKNDEDALFYQAMLLCLTYYHRCVPPDVLKAIRLHLNVEAELRGNGDRRLSVYFAQVKREKMITSNMEVNPLQLITDISKNYTVLQDFLRPLFVKGAANVFLYRFQQLMNLHRGNGDMLRWITRFQLSVQRMQEAWNDTYLPITDPNNAEVRAFVAGLPAEEQDGLTNEEAMQRANDRLPDQHARTIPVSANLVALICVSLSDLTQDQRQVLTSLMTHRNHVLADYRLIELREVYLEVFWTTKTTVDTPLLASSGHGGRKTFLVIDEGYLDNHEGCWVEDEEDGTEVFLEADEDGFWVYDDENYSWFQHRFQGRKMKRGAKGRRKGNGKGGKGSSGRRFFRRKKGRSNLADEHTDGWQPDGQWSGQHWDDWSWYESEESYAAKGKRKKGKKGKGKGKFGKDGKDGKSGKDGQAQLADSAQSSTTAATTYFVEHVNPLNFSFMATEEKIDKFEEAFISQPLTPTAMVLDLGCTRTMASRVAALDPMKFCDQNPNCDIWYKIAETTSQFTFANSESTKCNQKLIVCMYDREYAVQSTEFDIVEQGRVPILMSLPQMRNLRFQFELHPDKVAPSSHLVLNLFDLSRLMWNVRFGKHKKSSFLTYYSHFKYGLHLKTVGSSSQEEEAENLVLAVDDEWVINEADMEMIRIHKRVRKAKYEPKEGSVPIPLEYLDKEFSSGKKATQEDDWRSSERSTTKSTVHQRIRLAKASLKTAQRRQEQPEASHQKGTGNKESKVAAPPVAPEDDPDLQEYVPSEPEPDDPELVPPKAPEVSSLEPRRIGLPLPGQEVSRASPQYQRMLEKLNNDVELYKLHEKHYHMRSAQFRRRTSMLGLPGEIYDKYDRIVKGCRVCSTSAPTPPRARIAGLRASSFGDLIFVDHGVIKFGNKAYPALVIIEGASNLLWATALTCLEAPETLGAFRQWTEENNCVPKGIVGDQAFFTPQFMSYYKFHGITPYPCEPRTPWPNRAETAVRLFNCTWSIMAKALADESYAGKVTVRQAVKKVAWARNCQLTALGYSPLEIATGRRPPDLFDVETSTPEQLSADPSDEDRTTLDLQRIAMRAHQEGRQSLDLHKDLARRVMLSDGPYVKGDRVFVWHKDESKKKSEGPWIRGLVVSQEGAMVLVEVHHAVLRFNQSETRWRSLA</sequence>
<dbReference type="Gene3D" id="3.30.420.10">
    <property type="entry name" value="Ribonuclease H-like superfamily/Ribonuclease H"/>
    <property type="match status" value="1"/>
</dbReference>
<dbReference type="Proteomes" id="UP000186817">
    <property type="component" value="Unassembled WGS sequence"/>
</dbReference>
<feature type="compositionally biased region" description="Basic residues" evidence="1">
    <location>
        <begin position="1179"/>
        <end position="1193"/>
    </location>
</feature>
<feature type="region of interest" description="Disordered" evidence="1">
    <location>
        <begin position="1471"/>
        <end position="1586"/>
    </location>
</feature>
<keyword evidence="2" id="KW-0812">Transmembrane</keyword>
<feature type="transmembrane region" description="Helical" evidence="2">
    <location>
        <begin position="37"/>
        <end position="58"/>
    </location>
</feature>
<evidence type="ECO:0000256" key="2">
    <source>
        <dbReference type="SAM" id="Phobius"/>
    </source>
</evidence>
<dbReference type="GO" id="GO:0003676">
    <property type="term" value="F:nucleic acid binding"/>
    <property type="evidence" value="ECO:0007669"/>
    <property type="project" value="InterPro"/>
</dbReference>
<feature type="region of interest" description="Disordered" evidence="1">
    <location>
        <begin position="1111"/>
        <end position="1160"/>
    </location>
</feature>
<accession>A0A1Q9C9F0</accession>
<reference evidence="3 4" key="1">
    <citation type="submission" date="2016-02" db="EMBL/GenBank/DDBJ databases">
        <title>Genome analysis of coral dinoflagellate symbionts highlights evolutionary adaptations to a symbiotic lifestyle.</title>
        <authorList>
            <person name="Aranda M."/>
            <person name="Li Y."/>
            <person name="Liew Y.J."/>
            <person name="Baumgarten S."/>
            <person name="Simakov O."/>
            <person name="Wilson M."/>
            <person name="Piel J."/>
            <person name="Ashoor H."/>
            <person name="Bougouffa S."/>
            <person name="Bajic V.B."/>
            <person name="Ryu T."/>
            <person name="Ravasi T."/>
            <person name="Bayer T."/>
            <person name="Micklem G."/>
            <person name="Kim H."/>
            <person name="Bhak J."/>
            <person name="Lajeunesse T.C."/>
            <person name="Voolstra C.R."/>
        </authorList>
    </citation>
    <scope>NUCLEOTIDE SEQUENCE [LARGE SCALE GENOMIC DNA]</scope>
    <source>
        <strain evidence="3 4">CCMP2467</strain>
    </source>
</reference>
<evidence type="ECO:0000256" key="1">
    <source>
        <dbReference type="SAM" id="MobiDB-lite"/>
    </source>
</evidence>
<evidence type="ECO:0008006" key="5">
    <source>
        <dbReference type="Google" id="ProtNLM"/>
    </source>
</evidence>
<feature type="compositionally biased region" description="Basic and acidic residues" evidence="1">
    <location>
        <begin position="1509"/>
        <end position="1528"/>
    </location>
</feature>
<evidence type="ECO:0000313" key="3">
    <source>
        <dbReference type="EMBL" id="OLP79554.1"/>
    </source>
</evidence>
<organism evidence="3 4">
    <name type="scientific">Symbiodinium microadriaticum</name>
    <name type="common">Dinoflagellate</name>
    <name type="synonym">Zooxanthella microadriatica</name>
    <dbReference type="NCBI Taxonomy" id="2951"/>
    <lineage>
        <taxon>Eukaryota</taxon>
        <taxon>Sar</taxon>
        <taxon>Alveolata</taxon>
        <taxon>Dinophyceae</taxon>
        <taxon>Suessiales</taxon>
        <taxon>Symbiodiniaceae</taxon>
        <taxon>Symbiodinium</taxon>
    </lineage>
</organism>
<protein>
    <recommendedName>
        <fullName evidence="5">Integrase catalytic domain-containing protein</fullName>
    </recommendedName>
</protein>